<dbReference type="WBParaSite" id="ACAC_0000723001-mRNA-1">
    <property type="protein sequence ID" value="ACAC_0000723001-mRNA-1"/>
    <property type="gene ID" value="ACAC_0000723001"/>
</dbReference>
<reference evidence="1" key="1">
    <citation type="submission" date="2012-09" db="EMBL/GenBank/DDBJ databases">
        <authorList>
            <person name="Martin A.A."/>
        </authorList>
    </citation>
    <scope>NUCLEOTIDE SEQUENCE</scope>
</reference>
<keyword evidence="1" id="KW-1185">Reference proteome</keyword>
<evidence type="ECO:0000313" key="1">
    <source>
        <dbReference type="Proteomes" id="UP000035642"/>
    </source>
</evidence>
<dbReference type="AlphaFoldDB" id="A0A0K0DAE4"/>
<sequence>MKLFMDEREKLTDSSITAWTSAGASADQDYCAITGKELGCKGNSMTCAAIQIKRTVADFIFFGKTDLRLNPTKMAIMRKKNGTGKLYRVTNGTAVLRYSGTPEVITDAELAIELRGILDKLIILENIARASFKSNLWPMISLEPFGNASLAAVLKFKSGRELQSNMIVLKANGDKLDLTILDFRYFESQKSCLSIMTLRDKERGGDICRRFPATGKRGVVCSSGA</sequence>
<name>A0A0K0DAE4_ANGCA</name>
<dbReference type="Proteomes" id="UP000035642">
    <property type="component" value="Unassembled WGS sequence"/>
</dbReference>
<proteinExistence type="predicted"/>
<evidence type="ECO:0000313" key="2">
    <source>
        <dbReference type="WBParaSite" id="ACAC_0000723001-mRNA-1"/>
    </source>
</evidence>
<reference evidence="2" key="2">
    <citation type="submission" date="2017-02" db="UniProtKB">
        <authorList>
            <consortium name="WormBaseParasite"/>
        </authorList>
    </citation>
    <scope>IDENTIFICATION</scope>
</reference>
<organism evidence="1 2">
    <name type="scientific">Angiostrongylus cantonensis</name>
    <name type="common">Rat lungworm</name>
    <dbReference type="NCBI Taxonomy" id="6313"/>
    <lineage>
        <taxon>Eukaryota</taxon>
        <taxon>Metazoa</taxon>
        <taxon>Ecdysozoa</taxon>
        <taxon>Nematoda</taxon>
        <taxon>Chromadorea</taxon>
        <taxon>Rhabditida</taxon>
        <taxon>Rhabditina</taxon>
        <taxon>Rhabditomorpha</taxon>
        <taxon>Strongyloidea</taxon>
        <taxon>Metastrongylidae</taxon>
        <taxon>Angiostrongylus</taxon>
    </lineage>
</organism>
<protein>
    <submittedName>
        <fullName evidence="2">Protein kinase domain-containing protein</fullName>
    </submittedName>
</protein>
<accession>A0A0K0DAE4</accession>